<evidence type="ECO:0000259" key="1">
    <source>
        <dbReference type="PROSITE" id="PS50206"/>
    </source>
</evidence>
<organism evidence="2 3">
    <name type="scientific">Goekera deserti</name>
    <dbReference type="NCBI Taxonomy" id="2497753"/>
    <lineage>
        <taxon>Bacteria</taxon>
        <taxon>Bacillati</taxon>
        <taxon>Actinomycetota</taxon>
        <taxon>Actinomycetes</taxon>
        <taxon>Geodermatophilales</taxon>
        <taxon>Geodermatophilaceae</taxon>
        <taxon>Goekera</taxon>
    </lineage>
</organism>
<dbReference type="Gene3D" id="3.40.250.10">
    <property type="entry name" value="Rhodanese-like domain"/>
    <property type="match status" value="1"/>
</dbReference>
<gene>
    <name evidence="2" type="ORF">G1H19_03780</name>
</gene>
<evidence type="ECO:0000313" key="3">
    <source>
        <dbReference type="Proteomes" id="UP000470470"/>
    </source>
</evidence>
<comment type="caution">
    <text evidence="2">The sequence shown here is derived from an EMBL/GenBank/DDBJ whole genome shotgun (WGS) entry which is preliminary data.</text>
</comment>
<dbReference type="SUPFAM" id="SSF52821">
    <property type="entry name" value="Rhodanese/Cell cycle control phosphatase"/>
    <property type="match status" value="1"/>
</dbReference>
<keyword evidence="3" id="KW-1185">Reference proteome</keyword>
<evidence type="ECO:0000313" key="2">
    <source>
        <dbReference type="EMBL" id="NEL53133.1"/>
    </source>
</evidence>
<dbReference type="InterPro" id="IPR036873">
    <property type="entry name" value="Rhodanese-like_dom_sf"/>
</dbReference>
<proteinExistence type="predicted"/>
<reference evidence="2 3" key="1">
    <citation type="submission" date="2020-02" db="EMBL/GenBank/DDBJ databases">
        <title>The whole genome sequence of CPCC 205119.</title>
        <authorList>
            <person name="Jiang Z."/>
        </authorList>
    </citation>
    <scope>NUCLEOTIDE SEQUENCE [LARGE SCALE GENOMIC DNA]</scope>
    <source>
        <strain evidence="2 3">CPCC 205119</strain>
    </source>
</reference>
<feature type="domain" description="Rhodanese" evidence="1">
    <location>
        <begin position="38"/>
        <end position="136"/>
    </location>
</feature>
<dbReference type="Proteomes" id="UP000470470">
    <property type="component" value="Unassembled WGS sequence"/>
</dbReference>
<dbReference type="PROSITE" id="PS50206">
    <property type="entry name" value="RHODANESE_3"/>
    <property type="match status" value="1"/>
</dbReference>
<accession>A0A7K3WC71</accession>
<dbReference type="AlphaFoldDB" id="A0A7K3WC71"/>
<name>A0A7K3WC71_9ACTN</name>
<dbReference type="EMBL" id="JAAGWK010000008">
    <property type="protein sequence ID" value="NEL53133.1"/>
    <property type="molecule type" value="Genomic_DNA"/>
</dbReference>
<protein>
    <submittedName>
        <fullName evidence="2">Rhodanese-like domain-containing protein</fullName>
    </submittedName>
</protein>
<dbReference type="InterPro" id="IPR001763">
    <property type="entry name" value="Rhodanese-like_dom"/>
</dbReference>
<dbReference type="SMART" id="SM00450">
    <property type="entry name" value="RHOD"/>
    <property type="match status" value="1"/>
</dbReference>
<dbReference type="Pfam" id="PF00581">
    <property type="entry name" value="Rhodanese"/>
    <property type="match status" value="1"/>
</dbReference>
<sequence length="143" mass="15078">MVTSLAQRPSGALSIDDLLAQARSRIVRVTAPQAAARVAEGAVLVDIRPAAQRAQEGEVPGALVVERNVLEWRFDPASAHRLPEATGYDVDVLVLCSEGYTSSLAADALRSLGLHRATDVVGGFWAWVDAGLPHTPGSEPRGS</sequence>